<gene>
    <name evidence="3" type="ORF">ENL21_06295</name>
</gene>
<keyword evidence="2" id="KW-0520">NAD</keyword>
<comment type="caution">
    <text evidence="3">The sequence shown here is derived from an EMBL/GenBank/DDBJ whole genome shotgun (WGS) entry which is preliminary data.</text>
</comment>
<proteinExistence type="inferred from homology"/>
<dbReference type="GO" id="GO:0048038">
    <property type="term" value="F:quinone binding"/>
    <property type="evidence" value="ECO:0007669"/>
    <property type="project" value="UniProtKB-UniRule"/>
</dbReference>
<feature type="transmembrane region" description="Helical" evidence="2">
    <location>
        <begin position="88"/>
        <end position="110"/>
    </location>
</feature>
<evidence type="ECO:0000256" key="1">
    <source>
        <dbReference type="ARBA" id="ARBA00005698"/>
    </source>
</evidence>
<dbReference type="EMBL" id="DRTD01000461">
    <property type="protein sequence ID" value="HHE55374.1"/>
    <property type="molecule type" value="Genomic_DNA"/>
</dbReference>
<sequence length="167" mass="18124">MEMQEILFYAILAFTIFSAAIVAFANKIIYSAFALLFTFIGFAGLYVFLGADFLAVTQIIIYVGGILVLILFGILLTQKIYDLKALAAHNPLFLSLSGGLFVAIILAVILSKNPWFRLVDKALNPTTSAIGKAILTDYLLPFEIASVLLLGALIGAVYLARVEGKKK</sequence>
<keyword evidence="2" id="KW-0472">Membrane</keyword>
<keyword evidence="2" id="KW-0812">Transmembrane</keyword>
<evidence type="ECO:0000256" key="2">
    <source>
        <dbReference type="RuleBase" id="RU004429"/>
    </source>
</evidence>
<comment type="subcellular location">
    <subcellularLocation>
        <location evidence="2">Cell membrane</location>
        <topology evidence="2">Multi-pass membrane protein</topology>
    </subcellularLocation>
</comment>
<dbReference type="PANTHER" id="PTHR33269:SF17">
    <property type="entry name" value="NADH-UBIQUINONE OXIDOREDUCTASE CHAIN 6"/>
    <property type="match status" value="1"/>
</dbReference>
<keyword evidence="2" id="KW-1133">Transmembrane helix</keyword>
<keyword evidence="2" id="KW-0874">Quinone</keyword>
<feature type="transmembrane region" description="Helical" evidence="2">
    <location>
        <begin position="55"/>
        <end position="76"/>
    </location>
</feature>
<feature type="transmembrane region" description="Helical" evidence="2">
    <location>
        <begin position="32"/>
        <end position="49"/>
    </location>
</feature>
<dbReference type="Pfam" id="PF00499">
    <property type="entry name" value="Oxidored_q3"/>
    <property type="match status" value="1"/>
</dbReference>
<keyword evidence="2" id="KW-1003">Cell membrane</keyword>
<evidence type="ECO:0000313" key="3">
    <source>
        <dbReference type="EMBL" id="HHE55374.1"/>
    </source>
</evidence>
<name>A0A7V5H3U7_CALAY</name>
<feature type="transmembrane region" description="Helical" evidence="2">
    <location>
        <begin position="6"/>
        <end position="25"/>
    </location>
</feature>
<comment type="similarity">
    <text evidence="1 2">Belongs to the complex I subunit 6 family.</text>
</comment>
<dbReference type="Gene3D" id="1.20.120.1200">
    <property type="entry name" value="NADH-ubiquinone/plastoquinone oxidoreductase chain 6, subunit NuoJ"/>
    <property type="match status" value="1"/>
</dbReference>
<organism evidence="3">
    <name type="scientific">Caldithrix abyssi</name>
    <dbReference type="NCBI Taxonomy" id="187145"/>
    <lineage>
        <taxon>Bacteria</taxon>
        <taxon>Pseudomonadati</taxon>
        <taxon>Calditrichota</taxon>
        <taxon>Calditrichia</taxon>
        <taxon>Calditrichales</taxon>
        <taxon>Calditrichaceae</taxon>
        <taxon>Caldithrix</taxon>
    </lineage>
</organism>
<comment type="catalytic activity">
    <reaction evidence="2">
        <text>a quinone + NADH + 5 H(+)(in) = a quinol + NAD(+) + 4 H(+)(out)</text>
        <dbReference type="Rhea" id="RHEA:57888"/>
        <dbReference type="ChEBI" id="CHEBI:15378"/>
        <dbReference type="ChEBI" id="CHEBI:24646"/>
        <dbReference type="ChEBI" id="CHEBI:57540"/>
        <dbReference type="ChEBI" id="CHEBI:57945"/>
        <dbReference type="ChEBI" id="CHEBI:132124"/>
    </reaction>
</comment>
<dbReference type="Proteomes" id="UP000886111">
    <property type="component" value="Unassembled WGS sequence"/>
</dbReference>
<dbReference type="GO" id="GO:0008137">
    <property type="term" value="F:NADH dehydrogenase (ubiquinone) activity"/>
    <property type="evidence" value="ECO:0007669"/>
    <property type="project" value="UniProtKB-UniRule"/>
</dbReference>
<dbReference type="GO" id="GO:0005886">
    <property type="term" value="C:plasma membrane"/>
    <property type="evidence" value="ECO:0007669"/>
    <property type="project" value="UniProtKB-SubCell"/>
</dbReference>
<dbReference type="InterPro" id="IPR042106">
    <property type="entry name" value="Nuo/plastoQ_OxRdtase_6_NuoJ"/>
</dbReference>
<dbReference type="EC" id="7.1.1.-" evidence="2"/>
<dbReference type="InterPro" id="IPR001457">
    <property type="entry name" value="NADH_UbQ/plastoQ_OxRdtase_su6"/>
</dbReference>
<comment type="function">
    <text evidence="2">NDH-1 shuttles electrons from NADH, via FMN and iron-sulfur (Fe-S) centers, to quinones in the respiratory chain. Couples the redox reaction to proton translocation (for every two electrons transferred, four hydrogen ions are translocated across the cytoplasmic membrane), and thus conserves the redox energy in a proton gradient.</text>
</comment>
<reference evidence="3" key="1">
    <citation type="journal article" date="2020" name="mSystems">
        <title>Genome- and Community-Level Interaction Insights into Carbon Utilization and Element Cycling Functions of Hydrothermarchaeota in Hydrothermal Sediment.</title>
        <authorList>
            <person name="Zhou Z."/>
            <person name="Liu Y."/>
            <person name="Xu W."/>
            <person name="Pan J."/>
            <person name="Luo Z.H."/>
            <person name="Li M."/>
        </authorList>
    </citation>
    <scope>NUCLEOTIDE SEQUENCE [LARGE SCALE GENOMIC DNA]</scope>
    <source>
        <strain evidence="3">HyVt-76</strain>
    </source>
</reference>
<dbReference type="AlphaFoldDB" id="A0A7V5H3U7"/>
<feature type="transmembrane region" description="Helical" evidence="2">
    <location>
        <begin position="138"/>
        <end position="160"/>
    </location>
</feature>
<accession>A0A7V5H3U7</accession>
<dbReference type="PANTHER" id="PTHR33269">
    <property type="entry name" value="NADH-UBIQUINONE OXIDOREDUCTASE CHAIN 6"/>
    <property type="match status" value="1"/>
</dbReference>
<protein>
    <recommendedName>
        <fullName evidence="2">NADH-quinone oxidoreductase subunit J</fullName>
        <ecNumber evidence="2">7.1.1.-</ecNumber>
    </recommendedName>
</protein>